<sequence length="740" mass="82857">MQRAPSEPGALKPNLLCIAPPYPLTSPPAGAAALLGYLKANGCHDFDFLDLRLWVPFSYAPTYRPIGAFGETYVIDVPDLPLALRMLRNFDEGKPLVPEHDELFERYCVERGINSLPLHTYLVQLDRYYAEVFSQLPDVRFVGFSTWTSNYLSTLMAAAHLKRRKSPPFIVAGGPQVTESRTAAKLGLMSGLFDAVAIGEGEETLLSLYEAFSHGGEVVEPVPGTLMRDRHSGAFVSTDRKLLRLPELPMPSFEEMPLLSYTPIVKGFRVLPYQLSRGCTDKCTFCSEWVFWKHFRLGTTAQAVEQIRQMKQTYQMDAIWFTDSLLNGKLSRLRDFAQALLDHKLDILWGGFMRADMDPDTAQLLFRAGCRTVFLGIESLSDETLERMNKRRTEADNLRGLRAFLETGMAVAAGFIPGFPGDSRDRFIRTGLLLRGLQAQYPNLRLNVEPFIISPGQPLFHKLGEYGLTPSRWEEPYLDMAGRYREIAADSYCKVDGANQGMERLGQYRVATALSTATESRDWFGYQSLESLSTQSFSYEHLVGEVYLARIKTSTSLVYGAIVTGQERRTFERMLLMTRLHDSTSEKETVGRSLLDVEPFAGATRELEEKHVVRPRSLSPRVHRCLYRQGLPPGSTLVLAPFVVGRVVEAEGRRELMLVNLLRAEPVTLPAELAPLVEQLATPRTVEELLASFPDSRAVLEDLKERGLAVFHSPGEETHRPPPRPRPIPTAQAHAAGGVA</sequence>
<dbReference type="Gene3D" id="3.80.30.20">
    <property type="entry name" value="tm_1862 like domain"/>
    <property type="match status" value="1"/>
</dbReference>
<dbReference type="GO" id="GO:0005829">
    <property type="term" value="C:cytosol"/>
    <property type="evidence" value="ECO:0007669"/>
    <property type="project" value="TreeGrafter"/>
</dbReference>
<evidence type="ECO:0000256" key="8">
    <source>
        <dbReference type="SAM" id="MobiDB-lite"/>
    </source>
</evidence>
<dbReference type="SFLD" id="SFLDG01123">
    <property type="entry name" value="methyltransferase_(Class_B)"/>
    <property type="match status" value="1"/>
</dbReference>
<feature type="region of interest" description="Disordered" evidence="8">
    <location>
        <begin position="711"/>
        <end position="740"/>
    </location>
</feature>
<comment type="caution">
    <text evidence="10">The sequence shown here is derived from an EMBL/GenBank/DDBJ whole genome shotgun (WGS) entry which is preliminary data.</text>
</comment>
<dbReference type="PANTHER" id="PTHR43409:SF7">
    <property type="entry name" value="BLL1977 PROTEIN"/>
    <property type="match status" value="1"/>
</dbReference>
<dbReference type="InterPro" id="IPR023404">
    <property type="entry name" value="rSAM_horseshoe"/>
</dbReference>
<keyword evidence="2" id="KW-0489">Methyltransferase</keyword>
<evidence type="ECO:0000313" key="11">
    <source>
        <dbReference type="Proteomes" id="UP000028547"/>
    </source>
</evidence>
<dbReference type="SUPFAM" id="SSF102114">
    <property type="entry name" value="Radical SAM enzymes"/>
    <property type="match status" value="1"/>
</dbReference>
<evidence type="ECO:0000313" key="10">
    <source>
        <dbReference type="EMBL" id="KFA88624.1"/>
    </source>
</evidence>
<keyword evidence="4" id="KW-0949">S-adenosyl-L-methionine</keyword>
<dbReference type="InterPro" id="IPR007197">
    <property type="entry name" value="rSAM"/>
</dbReference>
<dbReference type="GO" id="GO:0003824">
    <property type="term" value="F:catalytic activity"/>
    <property type="evidence" value="ECO:0007669"/>
    <property type="project" value="InterPro"/>
</dbReference>
<dbReference type="RefSeq" id="WP_043408079.1">
    <property type="nucleotide sequence ID" value="NZ_JPMI01000280.1"/>
</dbReference>
<comment type="cofactor">
    <cofactor evidence="1">
        <name>[4Fe-4S] cluster</name>
        <dbReference type="ChEBI" id="CHEBI:49883"/>
    </cofactor>
</comment>
<gene>
    <name evidence="10" type="ORF">Q664_40075</name>
</gene>
<evidence type="ECO:0000256" key="2">
    <source>
        <dbReference type="ARBA" id="ARBA00022603"/>
    </source>
</evidence>
<evidence type="ECO:0000256" key="6">
    <source>
        <dbReference type="ARBA" id="ARBA00023004"/>
    </source>
</evidence>
<dbReference type="EMBL" id="JPMI01000280">
    <property type="protein sequence ID" value="KFA88624.1"/>
    <property type="molecule type" value="Genomic_DNA"/>
</dbReference>
<dbReference type="SMART" id="SM00729">
    <property type="entry name" value="Elp3"/>
    <property type="match status" value="1"/>
</dbReference>
<dbReference type="Pfam" id="PF04055">
    <property type="entry name" value="Radical_SAM"/>
    <property type="match status" value="1"/>
</dbReference>
<evidence type="ECO:0000256" key="7">
    <source>
        <dbReference type="ARBA" id="ARBA00023014"/>
    </source>
</evidence>
<keyword evidence="7" id="KW-0411">Iron-sulfur</keyword>
<evidence type="ECO:0000256" key="3">
    <source>
        <dbReference type="ARBA" id="ARBA00022679"/>
    </source>
</evidence>
<dbReference type="GO" id="GO:0051539">
    <property type="term" value="F:4 iron, 4 sulfur cluster binding"/>
    <property type="evidence" value="ECO:0007669"/>
    <property type="project" value="UniProtKB-KW"/>
</dbReference>
<reference evidence="10 11" key="1">
    <citation type="submission" date="2014-07" db="EMBL/GenBank/DDBJ databases">
        <title>Draft Genome Sequence of Gephyronic Acid Producer, Cystobacter violaceus Strain Cb vi76.</title>
        <authorList>
            <person name="Stevens D.C."/>
            <person name="Young J."/>
            <person name="Carmichael R."/>
            <person name="Tan J."/>
            <person name="Taylor R.E."/>
        </authorList>
    </citation>
    <scope>NUCLEOTIDE SEQUENCE [LARGE SCALE GENOMIC DNA]</scope>
    <source>
        <strain evidence="10 11">Cb vi76</strain>
    </source>
</reference>
<dbReference type="Proteomes" id="UP000028547">
    <property type="component" value="Unassembled WGS sequence"/>
</dbReference>
<evidence type="ECO:0000256" key="4">
    <source>
        <dbReference type="ARBA" id="ARBA00022691"/>
    </source>
</evidence>
<evidence type="ECO:0000259" key="9">
    <source>
        <dbReference type="PROSITE" id="PS51918"/>
    </source>
</evidence>
<keyword evidence="3" id="KW-0808">Transferase</keyword>
<dbReference type="InterPro" id="IPR006638">
    <property type="entry name" value="Elp3/MiaA/NifB-like_rSAM"/>
</dbReference>
<proteinExistence type="predicted"/>
<dbReference type="PANTHER" id="PTHR43409">
    <property type="entry name" value="ANAEROBIC MAGNESIUM-PROTOPORPHYRIN IX MONOMETHYL ESTER CYCLASE-RELATED"/>
    <property type="match status" value="1"/>
</dbReference>
<dbReference type="Gene3D" id="3.40.50.280">
    <property type="entry name" value="Cobalamin-binding domain"/>
    <property type="match status" value="1"/>
</dbReference>
<protein>
    <recommendedName>
        <fullName evidence="9">Radical SAM core domain-containing protein</fullName>
    </recommendedName>
</protein>
<evidence type="ECO:0000256" key="1">
    <source>
        <dbReference type="ARBA" id="ARBA00001966"/>
    </source>
</evidence>
<feature type="domain" description="Radical SAM core" evidence="9">
    <location>
        <begin position="265"/>
        <end position="494"/>
    </location>
</feature>
<dbReference type="InterPro" id="IPR058240">
    <property type="entry name" value="rSAM_sf"/>
</dbReference>
<keyword evidence="6" id="KW-0408">Iron</keyword>
<dbReference type="CDD" id="cd01335">
    <property type="entry name" value="Radical_SAM"/>
    <property type="match status" value="1"/>
</dbReference>
<dbReference type="GO" id="GO:0046872">
    <property type="term" value="F:metal ion binding"/>
    <property type="evidence" value="ECO:0007669"/>
    <property type="project" value="UniProtKB-KW"/>
</dbReference>
<dbReference type="InterPro" id="IPR051198">
    <property type="entry name" value="BchE-like"/>
</dbReference>
<name>A0A084SJI9_9BACT</name>
<organism evidence="10 11">
    <name type="scientific">Archangium violaceum Cb vi76</name>
    <dbReference type="NCBI Taxonomy" id="1406225"/>
    <lineage>
        <taxon>Bacteria</taxon>
        <taxon>Pseudomonadati</taxon>
        <taxon>Myxococcota</taxon>
        <taxon>Myxococcia</taxon>
        <taxon>Myxococcales</taxon>
        <taxon>Cystobacterineae</taxon>
        <taxon>Archangiaceae</taxon>
        <taxon>Archangium</taxon>
    </lineage>
</organism>
<dbReference type="SFLD" id="SFLDS00029">
    <property type="entry name" value="Radical_SAM"/>
    <property type="match status" value="1"/>
</dbReference>
<dbReference type="PROSITE" id="PS51918">
    <property type="entry name" value="RADICAL_SAM"/>
    <property type="match status" value="1"/>
</dbReference>
<dbReference type="SFLD" id="SFLDG01082">
    <property type="entry name" value="B12-binding_domain_containing"/>
    <property type="match status" value="1"/>
</dbReference>
<dbReference type="InterPro" id="IPR034466">
    <property type="entry name" value="Methyltransferase_Class_B"/>
</dbReference>
<keyword evidence="5" id="KW-0479">Metal-binding</keyword>
<evidence type="ECO:0000256" key="5">
    <source>
        <dbReference type="ARBA" id="ARBA00022723"/>
    </source>
</evidence>
<accession>A0A084SJI9</accession>
<dbReference type="AlphaFoldDB" id="A0A084SJI9"/>